<dbReference type="InterPro" id="IPR052577">
    <property type="entry name" value="VWA7"/>
</dbReference>
<dbReference type="EMBL" id="CAJNOQ010003356">
    <property type="protein sequence ID" value="CAF1008387.1"/>
    <property type="molecule type" value="Genomic_DNA"/>
</dbReference>
<evidence type="ECO:0000313" key="8">
    <source>
        <dbReference type="Proteomes" id="UP000663829"/>
    </source>
</evidence>
<reference evidence="6" key="1">
    <citation type="submission" date="2021-02" db="EMBL/GenBank/DDBJ databases">
        <authorList>
            <person name="Nowell W R."/>
        </authorList>
    </citation>
    <scope>NUCLEOTIDE SEQUENCE</scope>
</reference>
<evidence type="ECO:0000259" key="4">
    <source>
        <dbReference type="Pfam" id="PF25106"/>
    </source>
</evidence>
<keyword evidence="8" id="KW-1185">Reference proteome</keyword>
<dbReference type="InterPro" id="IPR056862">
    <property type="entry name" value="VWA7_N"/>
</dbReference>
<dbReference type="Pfam" id="PF25107">
    <property type="entry name" value="VWA7_N"/>
    <property type="match status" value="1"/>
</dbReference>
<feature type="domain" description="VWA7 N-terminal" evidence="5">
    <location>
        <begin position="4"/>
        <end position="166"/>
    </location>
</feature>
<evidence type="ECO:0000259" key="5">
    <source>
        <dbReference type="Pfam" id="PF25107"/>
    </source>
</evidence>
<evidence type="ECO:0000256" key="1">
    <source>
        <dbReference type="ARBA" id="ARBA00004613"/>
    </source>
</evidence>
<dbReference type="Pfam" id="PF25106">
    <property type="entry name" value="VWA_4"/>
    <property type="match status" value="1"/>
</dbReference>
<sequence length="703" mass="78112">MLQLRAAQTSLARQEWVQARMAIGCALHSVQDFYSHTNWIELNMNEPNRDLATGRALGSVIDKNASACKSCDSTNQDCIRNNLITGRQLTSGYFSLVYPSHKPTGKCSHGGLLDASVGNDAYGGGINKDSSTAAHGQLHAQAASVAYTASVKMLNELWTSTNNDAFGKLLGLSNSFSLVFVVDISSRLEPLINMIRILTDPLAVRIQQMFFKPVNYILSPFNGSHWGPIHTVTTFDAFSGLIRKLNETDLQNPSQHYYHALNEALQLCESYSFVFMFTDAPGHDAYSQGRTQALAELKQAKIDVLFVNSTQSRSEIIDELTQFTSRNGGLFMTVNTTRPNTTGEFLFHRLDEAFGYECALFEPISNGRHGTFILDQTATSLRVKAVSSSSSFVFSLINPVGLHFTSTSPANRDYLQMFTIDVANRSNVGEWTYNCSENCAVEVNAQSEFRCRTQVYAPLIDGRFALVVTPPLINQNGVFAITTCDDSNEVLNSSIQLIGTNREFLTNYSTARPDLITPITIPSERFRVRTRVEHRDGTFVYRDERAVIDTSQIVMVVHHQPLTVINNQSLNVSFTIRNYAAIPLRVELHIDDALTTSQEYSVNQSSTKDAVITIDSSRYRSINQTTRLALLVFALQAFQTSRSNQGPSTAGALFRHEQIVPLYVQSAAIHLDPPTHFVNQGSFQSIDIFIPTMLAIITLVIRR</sequence>
<evidence type="ECO:0008006" key="9">
    <source>
        <dbReference type="Google" id="ProtNLM"/>
    </source>
</evidence>
<dbReference type="InterPro" id="IPR036465">
    <property type="entry name" value="vWFA_dom_sf"/>
</dbReference>
<proteinExistence type="predicted"/>
<evidence type="ECO:0000313" key="7">
    <source>
        <dbReference type="EMBL" id="CAF3779511.1"/>
    </source>
</evidence>
<dbReference type="InterPro" id="IPR056861">
    <property type="entry name" value="HMCN1-like_VWA"/>
</dbReference>
<evidence type="ECO:0000256" key="3">
    <source>
        <dbReference type="ARBA" id="ARBA00022729"/>
    </source>
</evidence>
<gene>
    <name evidence="6" type="ORF">GPM918_LOCUS14131</name>
    <name evidence="7" type="ORF">SRO942_LOCUS14131</name>
</gene>
<accession>A0A814HFL6</accession>
<dbReference type="Proteomes" id="UP000663829">
    <property type="component" value="Unassembled WGS sequence"/>
</dbReference>
<dbReference type="SUPFAM" id="SSF53300">
    <property type="entry name" value="vWA-like"/>
    <property type="match status" value="1"/>
</dbReference>
<dbReference type="PANTHER" id="PTHR14905:SF18">
    <property type="entry name" value="VON WILLEBRAND FACTOR A DOMAIN-CONTAINING 10, TANDEM DUPLICATE 1-RELATED"/>
    <property type="match status" value="1"/>
</dbReference>
<comment type="caution">
    <text evidence="6">The sequence shown here is derived from an EMBL/GenBank/DDBJ whole genome shotgun (WGS) entry which is preliminary data.</text>
</comment>
<evidence type="ECO:0000256" key="2">
    <source>
        <dbReference type="ARBA" id="ARBA00022525"/>
    </source>
</evidence>
<evidence type="ECO:0000313" key="6">
    <source>
        <dbReference type="EMBL" id="CAF1008387.1"/>
    </source>
</evidence>
<dbReference type="AlphaFoldDB" id="A0A814HFL6"/>
<dbReference type="OrthoDB" id="10055261at2759"/>
<protein>
    <recommendedName>
        <fullName evidence="9">VWFA domain-containing protein</fullName>
    </recommendedName>
</protein>
<dbReference type="PANTHER" id="PTHR14905">
    <property type="entry name" value="NG37"/>
    <property type="match status" value="1"/>
</dbReference>
<comment type="subcellular location">
    <subcellularLocation>
        <location evidence="1">Secreted</location>
    </subcellularLocation>
</comment>
<dbReference type="EMBL" id="CAJOBC010003356">
    <property type="protein sequence ID" value="CAF3779511.1"/>
    <property type="molecule type" value="Genomic_DNA"/>
</dbReference>
<keyword evidence="3" id="KW-0732">Signal</keyword>
<feature type="domain" description="Hemicentin-1-like von Willebrand factor A" evidence="4">
    <location>
        <begin position="177"/>
        <end position="312"/>
    </location>
</feature>
<organism evidence="6 8">
    <name type="scientific">Didymodactylos carnosus</name>
    <dbReference type="NCBI Taxonomy" id="1234261"/>
    <lineage>
        <taxon>Eukaryota</taxon>
        <taxon>Metazoa</taxon>
        <taxon>Spiralia</taxon>
        <taxon>Gnathifera</taxon>
        <taxon>Rotifera</taxon>
        <taxon>Eurotatoria</taxon>
        <taxon>Bdelloidea</taxon>
        <taxon>Philodinida</taxon>
        <taxon>Philodinidae</taxon>
        <taxon>Didymodactylos</taxon>
    </lineage>
</organism>
<dbReference type="Proteomes" id="UP000681722">
    <property type="component" value="Unassembled WGS sequence"/>
</dbReference>
<name>A0A814HFL6_9BILA</name>
<keyword evidence="2" id="KW-0964">Secreted</keyword>